<reference evidence="2" key="1">
    <citation type="submission" date="2018-02" db="EMBL/GenBank/DDBJ databases">
        <title>Rhizophora mucronata_Transcriptome.</title>
        <authorList>
            <person name="Meera S.P."/>
            <person name="Sreeshan A."/>
            <person name="Augustine A."/>
        </authorList>
    </citation>
    <scope>NUCLEOTIDE SEQUENCE</scope>
    <source>
        <tissue evidence="2">Leaf</tissue>
    </source>
</reference>
<dbReference type="EMBL" id="GGEC01072260">
    <property type="protein sequence ID" value="MBX52744.1"/>
    <property type="molecule type" value="Transcribed_RNA"/>
</dbReference>
<protein>
    <submittedName>
        <fullName evidence="2">Uncharacterized protein</fullName>
    </submittedName>
</protein>
<dbReference type="AlphaFoldDB" id="A0A2P2PDD8"/>
<keyword evidence="1" id="KW-1133">Transmembrane helix</keyword>
<sequence>MVLSPCWNLIDVIIYLIILKACTFIQGDKD</sequence>
<keyword evidence="1" id="KW-0472">Membrane</keyword>
<evidence type="ECO:0000313" key="2">
    <source>
        <dbReference type="EMBL" id="MBX52744.1"/>
    </source>
</evidence>
<feature type="transmembrane region" description="Helical" evidence="1">
    <location>
        <begin position="6"/>
        <end position="25"/>
    </location>
</feature>
<proteinExistence type="predicted"/>
<accession>A0A2P2PDD8</accession>
<name>A0A2P2PDD8_RHIMU</name>
<organism evidence="2">
    <name type="scientific">Rhizophora mucronata</name>
    <name type="common">Asiatic mangrove</name>
    <dbReference type="NCBI Taxonomy" id="61149"/>
    <lineage>
        <taxon>Eukaryota</taxon>
        <taxon>Viridiplantae</taxon>
        <taxon>Streptophyta</taxon>
        <taxon>Embryophyta</taxon>
        <taxon>Tracheophyta</taxon>
        <taxon>Spermatophyta</taxon>
        <taxon>Magnoliopsida</taxon>
        <taxon>eudicotyledons</taxon>
        <taxon>Gunneridae</taxon>
        <taxon>Pentapetalae</taxon>
        <taxon>rosids</taxon>
        <taxon>fabids</taxon>
        <taxon>Malpighiales</taxon>
        <taxon>Rhizophoraceae</taxon>
        <taxon>Rhizophora</taxon>
    </lineage>
</organism>
<evidence type="ECO:0000256" key="1">
    <source>
        <dbReference type="SAM" id="Phobius"/>
    </source>
</evidence>
<keyword evidence="1" id="KW-0812">Transmembrane</keyword>